<dbReference type="GO" id="GO:0016491">
    <property type="term" value="F:oxidoreductase activity"/>
    <property type="evidence" value="ECO:0007669"/>
    <property type="project" value="TreeGrafter"/>
</dbReference>
<dbReference type="STRING" id="1238182.C882_3403"/>
<proteinExistence type="predicted"/>
<keyword evidence="2" id="KW-1185">Reference proteome</keyword>
<dbReference type="CDD" id="cd05325">
    <property type="entry name" value="carb_red_sniffer_like_SDR_c"/>
    <property type="match status" value="1"/>
</dbReference>
<dbReference type="EMBL" id="ANHY01000005">
    <property type="protein sequence ID" value="EKV31653.1"/>
    <property type="molecule type" value="Genomic_DNA"/>
</dbReference>
<dbReference type="PANTHER" id="PTHR43544:SF12">
    <property type="entry name" value="NAD(P)-BINDING ROSSMANN-FOLD SUPERFAMILY PROTEIN"/>
    <property type="match status" value="1"/>
</dbReference>
<name>K9HMZ3_9PROT</name>
<dbReference type="SUPFAM" id="SSF51735">
    <property type="entry name" value="NAD(P)-binding Rossmann-fold domains"/>
    <property type="match status" value="1"/>
</dbReference>
<reference evidence="1 2" key="1">
    <citation type="journal article" date="2013" name="Genome Announc.">
        <title>Draft Genome Sequence of an Alphaproteobacterium, Caenispirillum salinarum AK4(T), Isolated from a Solar Saltern.</title>
        <authorList>
            <person name="Khatri I."/>
            <person name="Singh A."/>
            <person name="Korpole S."/>
            <person name="Pinnaka A.K."/>
            <person name="Subramanian S."/>
        </authorList>
    </citation>
    <scope>NUCLEOTIDE SEQUENCE [LARGE SCALE GENOMIC DNA]</scope>
    <source>
        <strain evidence="1 2">AK4</strain>
    </source>
</reference>
<dbReference type="PRINTS" id="PR00081">
    <property type="entry name" value="GDHRDH"/>
</dbReference>
<dbReference type="GO" id="GO:0005737">
    <property type="term" value="C:cytoplasm"/>
    <property type="evidence" value="ECO:0007669"/>
    <property type="project" value="TreeGrafter"/>
</dbReference>
<dbReference type="RefSeq" id="WP_009539522.1">
    <property type="nucleotide sequence ID" value="NZ_ANHY01000005.1"/>
</dbReference>
<evidence type="ECO:0000313" key="2">
    <source>
        <dbReference type="Proteomes" id="UP000009881"/>
    </source>
</evidence>
<dbReference type="Proteomes" id="UP000009881">
    <property type="component" value="Unassembled WGS sequence"/>
</dbReference>
<accession>K9HMZ3</accession>
<dbReference type="Pfam" id="PF13561">
    <property type="entry name" value="adh_short_C2"/>
    <property type="match status" value="1"/>
</dbReference>
<sequence length="233" mass="24045">MQSFPTGGVAAVFGASGGLGRAFVAHLEASGAFDHVFAFSRAGTPPVDVTDEPAVAAAVQMAAEAGPLRLVVNASGFLHDGRFGPEKSWRAIEPAHMARAFAVNAIGPALILKHALPALPRKGKAVAATLSAKVGSIGDNHLGGWHSYRASKAAQNQIVRTMAIELGRKRPEAAAVALHPGTTDTALSAPFGKAGLTVRTPEEAVARLAAVIDRLTPDDNGAFLSHDGSRLPW</sequence>
<organism evidence="1 2">
    <name type="scientific">Caenispirillum salinarum AK4</name>
    <dbReference type="NCBI Taxonomy" id="1238182"/>
    <lineage>
        <taxon>Bacteria</taxon>
        <taxon>Pseudomonadati</taxon>
        <taxon>Pseudomonadota</taxon>
        <taxon>Alphaproteobacteria</taxon>
        <taxon>Rhodospirillales</taxon>
        <taxon>Novispirillaceae</taxon>
        <taxon>Caenispirillum</taxon>
    </lineage>
</organism>
<evidence type="ECO:0000313" key="1">
    <source>
        <dbReference type="EMBL" id="EKV31653.1"/>
    </source>
</evidence>
<comment type="caution">
    <text evidence="1">The sequence shown here is derived from an EMBL/GenBank/DDBJ whole genome shotgun (WGS) entry which is preliminary data.</text>
</comment>
<dbReference type="InterPro" id="IPR051468">
    <property type="entry name" value="Fungal_SecMetab_SDRs"/>
</dbReference>
<dbReference type="InterPro" id="IPR036291">
    <property type="entry name" value="NAD(P)-bd_dom_sf"/>
</dbReference>
<dbReference type="eggNOG" id="COG1028">
    <property type="taxonomic scope" value="Bacteria"/>
</dbReference>
<dbReference type="AlphaFoldDB" id="K9HMZ3"/>
<dbReference type="OrthoDB" id="9785826at2"/>
<gene>
    <name evidence="1" type="ORF">C882_3403</name>
</gene>
<protein>
    <submittedName>
        <fullName evidence="1">Short-chain dehydrogenase/reductase SDR</fullName>
    </submittedName>
</protein>
<dbReference type="Gene3D" id="3.40.50.720">
    <property type="entry name" value="NAD(P)-binding Rossmann-like Domain"/>
    <property type="match status" value="1"/>
</dbReference>
<dbReference type="PANTHER" id="PTHR43544">
    <property type="entry name" value="SHORT-CHAIN DEHYDROGENASE/REDUCTASE"/>
    <property type="match status" value="1"/>
</dbReference>
<dbReference type="PATRIC" id="fig|1238182.3.peg.1073"/>
<dbReference type="InterPro" id="IPR002347">
    <property type="entry name" value="SDR_fam"/>
</dbReference>